<protein>
    <submittedName>
        <fullName evidence="1">Uncharacterized protein</fullName>
    </submittedName>
</protein>
<evidence type="ECO:0000313" key="1">
    <source>
        <dbReference type="EMBL" id="KAJ7648906.1"/>
    </source>
</evidence>
<dbReference type="EMBL" id="JARKIE010000371">
    <property type="protein sequence ID" value="KAJ7648906.1"/>
    <property type="molecule type" value="Genomic_DNA"/>
</dbReference>
<dbReference type="Proteomes" id="UP001221757">
    <property type="component" value="Unassembled WGS sequence"/>
</dbReference>
<organism evidence="1 2">
    <name type="scientific">Mycena rosella</name>
    <name type="common">Pink bonnet</name>
    <name type="synonym">Agaricus rosellus</name>
    <dbReference type="NCBI Taxonomy" id="1033263"/>
    <lineage>
        <taxon>Eukaryota</taxon>
        <taxon>Fungi</taxon>
        <taxon>Dikarya</taxon>
        <taxon>Basidiomycota</taxon>
        <taxon>Agaricomycotina</taxon>
        <taxon>Agaricomycetes</taxon>
        <taxon>Agaricomycetidae</taxon>
        <taxon>Agaricales</taxon>
        <taxon>Marasmiineae</taxon>
        <taxon>Mycenaceae</taxon>
        <taxon>Mycena</taxon>
    </lineage>
</organism>
<reference evidence="1" key="1">
    <citation type="submission" date="2023-03" db="EMBL/GenBank/DDBJ databases">
        <title>Massive genome expansion in bonnet fungi (Mycena s.s.) driven by repeated elements and novel gene families across ecological guilds.</title>
        <authorList>
            <consortium name="Lawrence Berkeley National Laboratory"/>
            <person name="Harder C.B."/>
            <person name="Miyauchi S."/>
            <person name="Viragh M."/>
            <person name="Kuo A."/>
            <person name="Thoen E."/>
            <person name="Andreopoulos B."/>
            <person name="Lu D."/>
            <person name="Skrede I."/>
            <person name="Drula E."/>
            <person name="Henrissat B."/>
            <person name="Morin E."/>
            <person name="Kohler A."/>
            <person name="Barry K."/>
            <person name="LaButti K."/>
            <person name="Morin E."/>
            <person name="Salamov A."/>
            <person name="Lipzen A."/>
            <person name="Mereny Z."/>
            <person name="Hegedus B."/>
            <person name="Baldrian P."/>
            <person name="Stursova M."/>
            <person name="Weitz H."/>
            <person name="Taylor A."/>
            <person name="Grigoriev I.V."/>
            <person name="Nagy L.G."/>
            <person name="Martin F."/>
            <person name="Kauserud H."/>
        </authorList>
    </citation>
    <scope>NUCLEOTIDE SEQUENCE</scope>
    <source>
        <strain evidence="1">CBHHK067</strain>
    </source>
</reference>
<gene>
    <name evidence="1" type="ORF">B0H17DRAFT_1215444</name>
</gene>
<sequence length="73" mass="8375">MSVHFQPFTILLLNGDFPQPGIGTPSTISGLFEHRPMLNLDMDMVFMCVHTMAAVLYKRMYHLVSATKKNNRY</sequence>
<name>A0AAD7CJE6_MYCRO</name>
<evidence type="ECO:0000313" key="2">
    <source>
        <dbReference type="Proteomes" id="UP001221757"/>
    </source>
</evidence>
<dbReference type="AlphaFoldDB" id="A0AAD7CJE6"/>
<accession>A0AAD7CJE6</accession>
<proteinExistence type="predicted"/>
<comment type="caution">
    <text evidence="1">The sequence shown here is derived from an EMBL/GenBank/DDBJ whole genome shotgun (WGS) entry which is preliminary data.</text>
</comment>
<keyword evidence="2" id="KW-1185">Reference proteome</keyword>